<feature type="compositionally biased region" description="Low complexity" evidence="1">
    <location>
        <begin position="1003"/>
        <end position="1019"/>
    </location>
</feature>
<dbReference type="PROSITE" id="PS51724">
    <property type="entry name" value="SPOR"/>
    <property type="match status" value="1"/>
</dbReference>
<reference evidence="3 4" key="1">
    <citation type="submission" date="2021-03" db="EMBL/GenBank/DDBJ databases">
        <title>Genomic Encyclopedia of Type Strains, Phase IV (KMG-IV): sequencing the most valuable type-strain genomes for metagenomic binning, comparative biology and taxonomic classification.</title>
        <authorList>
            <person name="Goeker M."/>
        </authorList>
    </citation>
    <scope>NUCLEOTIDE SEQUENCE [LARGE SCALE GENOMIC DNA]</scope>
    <source>
        <strain evidence="3 4">DSM 21600</strain>
    </source>
</reference>
<dbReference type="Proteomes" id="UP000759443">
    <property type="component" value="Unassembled WGS sequence"/>
</dbReference>
<evidence type="ECO:0000313" key="3">
    <source>
        <dbReference type="EMBL" id="MBP1849854.1"/>
    </source>
</evidence>
<feature type="compositionally biased region" description="Low complexity" evidence="1">
    <location>
        <begin position="251"/>
        <end position="268"/>
    </location>
</feature>
<proteinExistence type="predicted"/>
<feature type="compositionally biased region" description="Low complexity" evidence="1">
    <location>
        <begin position="739"/>
        <end position="756"/>
    </location>
</feature>
<evidence type="ECO:0000256" key="1">
    <source>
        <dbReference type="SAM" id="MobiDB-lite"/>
    </source>
</evidence>
<evidence type="ECO:0000259" key="2">
    <source>
        <dbReference type="PROSITE" id="PS51724"/>
    </source>
</evidence>
<sequence>MVQKHAALQGDHRGDTFADDDPLAELARIVGFEPPAAEREDVSREPHSDVAEREPAEAPVAAGPVRSQDELDLEAELMREFETHRVPVFAAPAAAAPVPVAADVAAEEPMLAEEPVLAEDDVSEHEQLAADQPEPALAPAEPVFEPMPDAPEPVAEPSHAFFEPEYDDDHTASGGDPADELAAALSVEEMQPDLPEFVEDDAHAEAAEPLLSDEVQFVEAPDGYDDYREPAADTAPAEAEGTFYAEPASDAEPVSYASAEAEPEVAVPELPILDLSGLDMSDWQRGETTDIAPHYAEHHEADRREDSFAQAADADYGAHADAAETIPFEEYSPFEDTLAEDERAGAPEVEPAGPIEAQPVSHAAPEPYFDAPQPQPLAHTPFEPASEDLTDDLVGELEMAVAEFDTDDVPPPRTHLTRPAPGANRPGLPLTNFAFSRTTPVMGRSGIAQPASSPITPAPAPAAAVASEPVRVPAAEPAWSSLDGGEDAARMAEAQLAGQLDMGDLSALDGFASSSHVTPEPDRVAPAPIAAPAPSEAHADFDFSSAFEAQLAENEDFVEREISSAASRQDEPVTSDEAFDPFTDGEFDFDLDELELDLSEFIDDVAPEAAEPTPAPAAQAVAAEPVRQPPVAAAPPSVATASLSPVMHASVERKPAAAVAPAPAPAGPLPFDPSQIAEQDDRPSAIGSLNVPDLNLAEAEPPAQTQDDDFDLESELGSIFAGAAAAETVPPAPQPVSPQAPVSSAPAASAPAPSSSDDFENFQRALEVDLRDNAPRPVREPVATARVALDAGQSGGARRYLLIGSVAAVAVLALGAGYFVLSGDSAGVLSSGEPPIILADKDPIKVLPENPGGTKVPNQDKAVYDRVAGQKTDPQQKTLISSNEEPVDVVQKTLLPESLPEDAEGSGNNATPVGETEDPRLLPGMRSEDSAAGDDGDVTITPRKVRTMIVRSDGTLVAAEEPTPAPQDSGTVATAPALAAPTGEGSTSGASQQDTLGTELRPSAADASVEAGAGAAQGSDFSAPVPSLRPPSSQAAAPVQPAQPLTQAPTETAAAAPAASAPVANTPAPAGGYYIQIASLPSEAEAQKSYRNLAARYASVIGGKGVDIKRADISGKGTYYRVRIPAGDKDAAANMCESYRAAGGSCLIAR</sequence>
<feature type="region of interest" description="Disordered" evidence="1">
    <location>
        <begin position="653"/>
        <end position="709"/>
    </location>
</feature>
<organism evidence="3 4">
    <name type="scientific">Rhizobium halophytocola</name>
    <dbReference type="NCBI Taxonomy" id="735519"/>
    <lineage>
        <taxon>Bacteria</taxon>
        <taxon>Pseudomonadati</taxon>
        <taxon>Pseudomonadota</taxon>
        <taxon>Alphaproteobacteria</taxon>
        <taxon>Hyphomicrobiales</taxon>
        <taxon>Rhizobiaceae</taxon>
        <taxon>Rhizobium/Agrobacterium group</taxon>
        <taxon>Rhizobium</taxon>
    </lineage>
</organism>
<feature type="region of interest" description="Disordered" evidence="1">
    <location>
        <begin position="120"/>
        <end position="157"/>
    </location>
</feature>
<dbReference type="InterPro" id="IPR007730">
    <property type="entry name" value="SPOR-like_dom"/>
</dbReference>
<feature type="compositionally biased region" description="Acidic residues" evidence="1">
    <location>
        <begin position="573"/>
        <end position="586"/>
    </location>
</feature>
<feature type="region of interest" description="Disordered" evidence="1">
    <location>
        <begin position="727"/>
        <end position="758"/>
    </location>
</feature>
<dbReference type="Gene3D" id="3.30.70.1070">
    <property type="entry name" value="Sporulation related repeat"/>
    <property type="match status" value="1"/>
</dbReference>
<gene>
    <name evidence="3" type="ORF">J2Z17_001275</name>
</gene>
<feature type="region of interest" description="Disordered" evidence="1">
    <location>
        <begin position="898"/>
        <end position="940"/>
    </location>
</feature>
<feature type="compositionally biased region" description="Low complexity" evidence="1">
    <location>
        <begin position="57"/>
        <end position="66"/>
    </location>
</feature>
<dbReference type="RefSeq" id="WP_209943280.1">
    <property type="nucleotide sequence ID" value="NZ_JAGGJU010000003.1"/>
</dbReference>
<keyword evidence="4" id="KW-1185">Reference proteome</keyword>
<feature type="compositionally biased region" description="Low complexity" evidence="1">
    <location>
        <begin position="1030"/>
        <end position="1059"/>
    </location>
</feature>
<feature type="region of interest" description="Disordered" evidence="1">
    <location>
        <begin position="31"/>
        <end position="68"/>
    </location>
</feature>
<feature type="compositionally biased region" description="Basic and acidic residues" evidence="1">
    <location>
        <begin position="295"/>
        <end position="307"/>
    </location>
</feature>
<feature type="region of interest" description="Disordered" evidence="1">
    <location>
        <begin position="223"/>
        <end position="268"/>
    </location>
</feature>
<feature type="region of interest" description="Disordered" evidence="1">
    <location>
        <begin position="607"/>
        <end position="640"/>
    </location>
</feature>
<feature type="region of interest" description="Disordered" evidence="1">
    <location>
        <begin position="403"/>
        <end position="431"/>
    </location>
</feature>
<comment type="caution">
    <text evidence="3">The sequence shown here is derived from an EMBL/GenBank/DDBJ whole genome shotgun (WGS) entry which is preliminary data.</text>
</comment>
<feature type="region of interest" description="Disordered" evidence="1">
    <location>
        <begin position="284"/>
        <end position="389"/>
    </location>
</feature>
<feature type="compositionally biased region" description="Basic and acidic residues" evidence="1">
    <location>
        <begin position="36"/>
        <end position="56"/>
    </location>
</feature>
<feature type="compositionally biased region" description="Pro residues" evidence="1">
    <location>
        <begin position="662"/>
        <end position="671"/>
    </location>
</feature>
<feature type="domain" description="SPOR" evidence="2">
    <location>
        <begin position="1067"/>
        <end position="1150"/>
    </location>
</feature>
<name>A0ABS4DVX6_9HYPH</name>
<dbReference type="Pfam" id="PF05036">
    <property type="entry name" value="SPOR"/>
    <property type="match status" value="1"/>
</dbReference>
<dbReference type="EMBL" id="JAGGJU010000003">
    <property type="protein sequence ID" value="MBP1849854.1"/>
    <property type="molecule type" value="Genomic_DNA"/>
</dbReference>
<protein>
    <recommendedName>
        <fullName evidence="2">SPOR domain-containing protein</fullName>
    </recommendedName>
</protein>
<dbReference type="InterPro" id="IPR036680">
    <property type="entry name" value="SPOR-like_sf"/>
</dbReference>
<feature type="compositionally biased region" description="Low complexity" evidence="1">
    <location>
        <begin position="525"/>
        <end position="536"/>
    </location>
</feature>
<evidence type="ECO:0000313" key="4">
    <source>
        <dbReference type="Proteomes" id="UP000759443"/>
    </source>
</evidence>
<feature type="region of interest" description="Disordered" evidence="1">
    <location>
        <begin position="1"/>
        <end position="20"/>
    </location>
</feature>
<accession>A0ABS4DVX6</accession>
<feature type="region of interest" description="Disordered" evidence="1">
    <location>
        <begin position="507"/>
        <end position="537"/>
    </location>
</feature>
<feature type="region of interest" description="Disordered" evidence="1">
    <location>
        <begin position="559"/>
        <end position="586"/>
    </location>
</feature>
<feature type="region of interest" description="Disordered" evidence="1">
    <location>
        <begin position="1000"/>
        <end position="1059"/>
    </location>
</feature>